<reference evidence="2" key="1">
    <citation type="submission" date="2015-04" db="UniProtKB">
        <authorList>
            <consortium name="EnsemblPlants"/>
        </authorList>
    </citation>
    <scope>IDENTIFICATION</scope>
    <source>
        <strain evidence="2">SL10</strain>
    </source>
</reference>
<feature type="compositionally biased region" description="Basic residues" evidence="1">
    <location>
        <begin position="108"/>
        <end position="130"/>
    </location>
</feature>
<reference evidence="2" key="2">
    <citation type="submission" date="2018-04" db="EMBL/GenBank/DDBJ databases">
        <title>OnivRS2 (Oryza nivara Reference Sequence Version 2).</title>
        <authorList>
            <person name="Zhang J."/>
            <person name="Kudrna D."/>
            <person name="Lee S."/>
            <person name="Talag J."/>
            <person name="Rajasekar S."/>
            <person name="Welchert J."/>
            <person name="Hsing Y.-I."/>
            <person name="Wing R.A."/>
        </authorList>
    </citation>
    <scope>NUCLEOTIDE SEQUENCE [LARGE SCALE GENOMIC DNA]</scope>
    <source>
        <strain evidence="2">SL10</strain>
    </source>
</reference>
<feature type="region of interest" description="Disordered" evidence="1">
    <location>
        <begin position="20"/>
        <end position="130"/>
    </location>
</feature>
<dbReference type="EnsemblPlants" id="ONIVA09G10930.1">
    <property type="protein sequence ID" value="ONIVA09G10930.1"/>
    <property type="gene ID" value="ONIVA09G10930"/>
</dbReference>
<name>A0A0E0IJX1_ORYNI</name>
<dbReference type="Gramene" id="ONIVA09G10930.1">
    <property type="protein sequence ID" value="ONIVA09G10930.1"/>
    <property type="gene ID" value="ONIVA09G10930"/>
</dbReference>
<evidence type="ECO:0000313" key="2">
    <source>
        <dbReference type="EnsemblPlants" id="ONIVA09G10930.1"/>
    </source>
</evidence>
<evidence type="ECO:0000256" key="1">
    <source>
        <dbReference type="SAM" id="MobiDB-lite"/>
    </source>
</evidence>
<keyword evidence="3" id="KW-1185">Reference proteome</keyword>
<protein>
    <submittedName>
        <fullName evidence="2">Uncharacterized protein</fullName>
    </submittedName>
</protein>
<dbReference type="Proteomes" id="UP000006591">
    <property type="component" value="Chromosome 9"/>
</dbReference>
<feature type="compositionally biased region" description="Basic and acidic residues" evidence="1">
    <location>
        <begin position="34"/>
        <end position="48"/>
    </location>
</feature>
<dbReference type="AlphaFoldDB" id="A0A0E0IJX1"/>
<dbReference type="HOGENOM" id="CLU_1941493_0_0_1"/>
<evidence type="ECO:0000313" key="3">
    <source>
        <dbReference type="Proteomes" id="UP000006591"/>
    </source>
</evidence>
<organism evidence="2">
    <name type="scientific">Oryza nivara</name>
    <name type="common">Indian wild rice</name>
    <name type="synonym">Oryza sativa f. spontanea</name>
    <dbReference type="NCBI Taxonomy" id="4536"/>
    <lineage>
        <taxon>Eukaryota</taxon>
        <taxon>Viridiplantae</taxon>
        <taxon>Streptophyta</taxon>
        <taxon>Embryophyta</taxon>
        <taxon>Tracheophyta</taxon>
        <taxon>Spermatophyta</taxon>
        <taxon>Magnoliopsida</taxon>
        <taxon>Liliopsida</taxon>
        <taxon>Poales</taxon>
        <taxon>Poaceae</taxon>
        <taxon>BOP clade</taxon>
        <taxon>Oryzoideae</taxon>
        <taxon>Oryzeae</taxon>
        <taxon>Oryzinae</taxon>
        <taxon>Oryza</taxon>
    </lineage>
</organism>
<accession>A0A0E0IJX1</accession>
<sequence>MFLDSLLDHMLLQTAFSLLKPPSHLQAPLSPYPSRERTTPPRLPDREPPPPATGSARGRNRCHRPSSPHMEESTATRSHRTWEKPPPPVVAARREKSPPPPPVVVARGRCHRRPSSPHDGRSHRHHHHTP</sequence>
<proteinExistence type="predicted"/>